<proteinExistence type="predicted"/>
<feature type="domain" description="TRF2/HOY1 PH-like" evidence="2">
    <location>
        <begin position="39"/>
        <end position="157"/>
    </location>
</feature>
<dbReference type="Proteomes" id="UP000516437">
    <property type="component" value="Chromosome 1"/>
</dbReference>
<comment type="caution">
    <text evidence="3">The sequence shown here is derived from an EMBL/GenBank/DDBJ whole genome shotgun (WGS) entry which is preliminary data.</text>
</comment>
<feature type="compositionally biased region" description="Polar residues" evidence="1">
    <location>
        <begin position="16"/>
        <end position="29"/>
    </location>
</feature>
<dbReference type="PANTHER" id="PTHR33494">
    <property type="entry name" value="OS02G0793800 PROTEIN"/>
    <property type="match status" value="1"/>
</dbReference>
<accession>A0A6A1WKN4</accession>
<keyword evidence="4" id="KW-1185">Reference proteome</keyword>
<name>A0A6A1WKN4_9ROSI</name>
<feature type="region of interest" description="Disordered" evidence="1">
    <location>
        <begin position="1"/>
        <end position="30"/>
    </location>
</feature>
<reference evidence="3 4" key="1">
    <citation type="journal article" date="2019" name="Plant Biotechnol. J.">
        <title>The red bayberry genome and genetic basis of sex determination.</title>
        <authorList>
            <person name="Jia H.M."/>
            <person name="Jia H.J."/>
            <person name="Cai Q.L."/>
            <person name="Wang Y."/>
            <person name="Zhao H.B."/>
            <person name="Yang W.F."/>
            <person name="Wang G.Y."/>
            <person name="Li Y.H."/>
            <person name="Zhan D.L."/>
            <person name="Shen Y.T."/>
            <person name="Niu Q.F."/>
            <person name="Chang L."/>
            <person name="Qiu J."/>
            <person name="Zhao L."/>
            <person name="Xie H.B."/>
            <person name="Fu W.Y."/>
            <person name="Jin J."/>
            <person name="Li X.W."/>
            <person name="Jiao Y."/>
            <person name="Zhou C.C."/>
            <person name="Tu T."/>
            <person name="Chai C.Y."/>
            <person name="Gao J.L."/>
            <person name="Fan L.J."/>
            <person name="van de Weg E."/>
            <person name="Wang J.Y."/>
            <person name="Gao Z.S."/>
        </authorList>
    </citation>
    <scope>NUCLEOTIDE SEQUENCE [LARGE SCALE GENOMIC DNA]</scope>
    <source>
        <tissue evidence="3">Leaves</tissue>
    </source>
</reference>
<evidence type="ECO:0000256" key="1">
    <source>
        <dbReference type="SAM" id="MobiDB-lite"/>
    </source>
</evidence>
<dbReference type="EMBL" id="RXIC02000019">
    <property type="protein sequence ID" value="KAB1225842.1"/>
    <property type="molecule type" value="Genomic_DNA"/>
</dbReference>
<organism evidence="3 4">
    <name type="scientific">Morella rubra</name>
    <name type="common">Chinese bayberry</name>
    <dbReference type="NCBI Taxonomy" id="262757"/>
    <lineage>
        <taxon>Eukaryota</taxon>
        <taxon>Viridiplantae</taxon>
        <taxon>Streptophyta</taxon>
        <taxon>Embryophyta</taxon>
        <taxon>Tracheophyta</taxon>
        <taxon>Spermatophyta</taxon>
        <taxon>Magnoliopsida</taxon>
        <taxon>eudicotyledons</taxon>
        <taxon>Gunneridae</taxon>
        <taxon>Pentapetalae</taxon>
        <taxon>rosids</taxon>
        <taxon>fabids</taxon>
        <taxon>Fagales</taxon>
        <taxon>Myricaceae</taxon>
        <taxon>Morella</taxon>
    </lineage>
</organism>
<evidence type="ECO:0000259" key="2">
    <source>
        <dbReference type="Pfam" id="PF24818"/>
    </source>
</evidence>
<sequence length="490" mass="54366">MDASRAKNTKYGAGLNHSSTHGGVQTKAGNDSEKLKASNFCTSLLRIGSWKKVAEFEGNLVAKCYYGRKKLVWEIIEEKSKKKLEIQWCDILAIRALIAKDMPGILEIELNNPPKLHEEINSKPKTPTLWNMSSDFTNDQARIHRRHYLEFPPGVLDKPYKKLLRCDDRLLMLSQKPFPSLGCPYFYSDTDNETMEFSLDGYGSHINSSSQLPFSSTSMPMVGSQQVQSFQQMNYQPCFGINDSTSSIAGGVRDFNGHGLEVMSDSQSSFLSPHRAMHQTQTYQQANGPCFSVEGATSAHSAMCFSFHSNEVLSNRGVDNPEMETWSQGMLLNSADYNRARGFAQDPFSTAIATSPMHCQNYSTVPAGYVGGAGRVPITDSDEILDAISNELLSDVQEAHNCFDQNQYLAKVNSLASLIDLQREENNLPANITQRQSGNTQSAVIRVNSFGSLITVPQEDNHASSSGNYNLPYNAFNADGSNYYGYSSWM</sequence>
<dbReference type="InterPro" id="IPR057939">
    <property type="entry name" value="TRF2_HOY1_PH"/>
</dbReference>
<dbReference type="PANTHER" id="PTHR33494:SF5">
    <property type="entry name" value="F10A16.6 PROTEIN"/>
    <property type="match status" value="1"/>
</dbReference>
<dbReference type="OrthoDB" id="6159439at2759"/>
<protein>
    <recommendedName>
        <fullName evidence="2">TRF2/HOY1 PH-like domain-containing protein</fullName>
    </recommendedName>
</protein>
<evidence type="ECO:0000313" key="3">
    <source>
        <dbReference type="EMBL" id="KAB1225842.1"/>
    </source>
</evidence>
<dbReference type="Pfam" id="PF24818">
    <property type="entry name" value="PH_TRF2_HOY1"/>
    <property type="match status" value="1"/>
</dbReference>
<evidence type="ECO:0000313" key="4">
    <source>
        <dbReference type="Proteomes" id="UP000516437"/>
    </source>
</evidence>
<gene>
    <name evidence="3" type="ORF">CJ030_MR1G005233</name>
</gene>
<dbReference type="AlphaFoldDB" id="A0A6A1WKN4"/>